<evidence type="ECO:0000256" key="1">
    <source>
        <dbReference type="SAM" id="SignalP"/>
    </source>
</evidence>
<sequence length="796" mass="84640">MKVLYLFLLIGMSGLQATAATFIVVNNANAGAGSLREAIAGANANGISAADLILFNIPAANPNDVTITLTEELPALTSNLIIDAASQPTTLLESVGIRIKLVRGASSFFHGLVIDGAENIQIYGIYFSNFTSQVGVPSDERKGAVFLKNAAHIIIGAPNKQNGFGNNYTSVISPTLPFVQDDITISSNIIGLDPSGKSPAGNVVGIDLSYLSNSTIGGNTAAYGNLVSGNSNAISLGGLAGNVNITFNVIGFDIVKAKTFPQLQSTGIFANGENVKLNISDNYIAAQLKGIKVDNLKQPYTISRNVIGRGANGENFGNTRYGIELYNCMSGIIGGRDVSDQNVIAYNEYGIWVDASYPVSILKNSMYCNTLSAIGFKDIPAGKSITTSRITTITATSASGTYLPNALIELFYDDECPDCQGKTFIAAIPTNADGTWTYQGALTAGITSTGTNADGATASFSKPLIFDGNKIITDAFCGNSTGSITRLDVSDASVFNWFDASNNLVGQDRELKDVPGGTYYLKAGQPGGCESISAVYTIRNVDINYKAKTAVIKPLTCNENNGGVSITAYETEIPLVFSWINQAGTIVSNEEILRNVAAGTYSLMASNGNGCINLAGTFTIGTASLPVIDFSKLRPMISCDGKWVSVMGADVVGATGPYNYSWVDVNGNLVANALDFQKLKPDKYQLWVKDQYGCEVKSEVVDFTQLESKVLVVPNSISPNGDGLNDTWKIPGTENYPNAEFYIFNRLGNQLFYSRGYTKEFDGTYNGKPLSVGVYYFLIDLKTDCGKISGSLTILK</sequence>
<proteinExistence type="predicted"/>
<keyword evidence="1" id="KW-0732">Signal</keyword>
<reference evidence="2 3" key="1">
    <citation type="submission" date="2014-10" db="EMBL/GenBank/DDBJ databases">
        <title>Pedobacter Kyungheensis.</title>
        <authorList>
            <person name="Anderson B.M."/>
            <person name="Newman J.D."/>
        </authorList>
    </citation>
    <scope>NUCLEOTIDE SEQUENCE [LARGE SCALE GENOMIC DNA]</scope>
    <source>
        <strain evidence="2 3">KACC 16221</strain>
    </source>
</reference>
<feature type="chain" id="PRO_5002131455" description="Ig-like domain-containing protein" evidence="1">
    <location>
        <begin position="20"/>
        <end position="796"/>
    </location>
</feature>
<dbReference type="AlphaFoldDB" id="A0A0C1FIH5"/>
<dbReference type="Pfam" id="PF13585">
    <property type="entry name" value="CHU_C"/>
    <property type="match status" value="1"/>
</dbReference>
<dbReference type="RefSeq" id="WP_039477720.1">
    <property type="nucleotide sequence ID" value="NZ_JSYN01000018.1"/>
</dbReference>
<organism evidence="2 3">
    <name type="scientific">Pedobacter kyungheensis</name>
    <dbReference type="NCBI Taxonomy" id="1069985"/>
    <lineage>
        <taxon>Bacteria</taxon>
        <taxon>Pseudomonadati</taxon>
        <taxon>Bacteroidota</taxon>
        <taxon>Sphingobacteriia</taxon>
        <taxon>Sphingobacteriales</taxon>
        <taxon>Sphingobacteriaceae</taxon>
        <taxon>Pedobacter</taxon>
    </lineage>
</organism>
<dbReference type="InterPro" id="IPR026341">
    <property type="entry name" value="T9SS_type_B"/>
</dbReference>
<evidence type="ECO:0008006" key="4">
    <source>
        <dbReference type="Google" id="ProtNLM"/>
    </source>
</evidence>
<name>A0A0C1FIH5_9SPHI</name>
<protein>
    <recommendedName>
        <fullName evidence="4">Ig-like domain-containing protein</fullName>
    </recommendedName>
</protein>
<accession>A0A0C1FIH5</accession>
<dbReference type="OrthoDB" id="635358at2"/>
<dbReference type="EMBL" id="JSYN01000018">
    <property type="protein sequence ID" value="KIA92772.1"/>
    <property type="molecule type" value="Genomic_DNA"/>
</dbReference>
<feature type="signal peptide" evidence="1">
    <location>
        <begin position="1"/>
        <end position="19"/>
    </location>
</feature>
<evidence type="ECO:0000313" key="2">
    <source>
        <dbReference type="EMBL" id="KIA92772.1"/>
    </source>
</evidence>
<comment type="caution">
    <text evidence="2">The sequence shown here is derived from an EMBL/GenBank/DDBJ whole genome shotgun (WGS) entry which is preliminary data.</text>
</comment>
<keyword evidence="3" id="KW-1185">Reference proteome</keyword>
<dbReference type="NCBIfam" id="TIGR04131">
    <property type="entry name" value="Bac_Flav_CTERM"/>
    <property type="match status" value="1"/>
</dbReference>
<gene>
    <name evidence="2" type="ORF">OC25_15370</name>
</gene>
<evidence type="ECO:0000313" key="3">
    <source>
        <dbReference type="Proteomes" id="UP000031246"/>
    </source>
</evidence>
<dbReference type="Proteomes" id="UP000031246">
    <property type="component" value="Unassembled WGS sequence"/>
</dbReference>